<dbReference type="AlphaFoldDB" id="A0AAD9FLK7"/>
<sequence>MSDRASTSSYIEPTKRILSPAHLAAFQRSKTHDELLSFIDALNDSIVGEKLTQAGPGSERTQPLVAALDRVLDIAKATPPVDNKLSRFGNPAFKDFYDRVGEASHQIHSQIPGLPAEAIPEVEVYFREAWGNRQRVDYGSGMELNFLCWLLCLYKLGVFEEEDFTFVVLGVFWRYIEVMRYLQSTYWLEPAGSHGVWGLDDYHFLPFLWGAGQLKNHKHFRPKAIHDPEILEEFSKDYMYLSCISFINSIKTASLRWHSPMLDDISAVKTWEKVNSGMRKMFAAEVLGKLPVMQHAMFGSLLPFPTPDEDTELAKALEEEGVPELDEHGHVHARGETGWAMDCCGIPVPSAFAEAERNRSTHSRPGIKPIPFD</sequence>
<evidence type="ECO:0000256" key="8">
    <source>
        <dbReference type="RuleBase" id="RU361210"/>
    </source>
</evidence>
<evidence type="ECO:0000256" key="4">
    <source>
        <dbReference type="ARBA" id="ARBA00022490"/>
    </source>
</evidence>
<dbReference type="EMBL" id="JAODAN010000012">
    <property type="protein sequence ID" value="KAK1920849.1"/>
    <property type="molecule type" value="Genomic_DNA"/>
</dbReference>
<comment type="caution">
    <text evidence="9">The sequence shown here is derived from an EMBL/GenBank/DDBJ whole genome shotgun (WGS) entry which is preliminary data.</text>
</comment>
<dbReference type="InterPro" id="IPR004327">
    <property type="entry name" value="Phstyr_phstse_ac"/>
</dbReference>
<gene>
    <name evidence="9" type="ORF">DB88DRAFT_444271</name>
</gene>
<dbReference type="FunFam" id="1.20.120.1150:FF:000002">
    <property type="entry name" value="Serine/threonine-protein phosphatase 2A activator"/>
    <property type="match status" value="1"/>
</dbReference>
<evidence type="ECO:0000256" key="7">
    <source>
        <dbReference type="ARBA" id="ARBA00025287"/>
    </source>
</evidence>
<keyword evidence="5 8" id="KW-0697">Rotamase</keyword>
<dbReference type="PANTHER" id="PTHR10012:SF5">
    <property type="entry name" value="SERINE_THREONINE-PROTEIN PHOSPHATASE 2A ACTIVATOR 2"/>
    <property type="match status" value="1"/>
</dbReference>
<name>A0AAD9FLK7_PAPLA</name>
<dbReference type="SUPFAM" id="SSF140984">
    <property type="entry name" value="PTPA-like"/>
    <property type="match status" value="1"/>
</dbReference>
<comment type="catalytic activity">
    <reaction evidence="1 8">
        <text>[protein]-peptidylproline (omega=180) = [protein]-peptidylproline (omega=0)</text>
        <dbReference type="Rhea" id="RHEA:16237"/>
        <dbReference type="Rhea" id="RHEA-COMP:10747"/>
        <dbReference type="Rhea" id="RHEA-COMP:10748"/>
        <dbReference type="ChEBI" id="CHEBI:83833"/>
        <dbReference type="ChEBI" id="CHEBI:83834"/>
        <dbReference type="EC" id="5.2.1.8"/>
    </reaction>
</comment>
<dbReference type="InterPro" id="IPR037218">
    <property type="entry name" value="PTPA_sf"/>
</dbReference>
<protein>
    <recommendedName>
        <fullName evidence="8">Serine/threonine-protein phosphatase 2A activator</fullName>
        <ecNumber evidence="8">5.2.1.8</ecNumber>
    </recommendedName>
    <alternativeName>
        <fullName evidence="8">Phosphotyrosyl phosphatase activator</fullName>
    </alternativeName>
</protein>
<evidence type="ECO:0000256" key="3">
    <source>
        <dbReference type="ARBA" id="ARBA00011019"/>
    </source>
</evidence>
<proteinExistence type="inferred from homology"/>
<dbReference type="GO" id="GO:0005737">
    <property type="term" value="C:cytoplasm"/>
    <property type="evidence" value="ECO:0007669"/>
    <property type="project" value="UniProtKB-SubCell"/>
</dbReference>
<evidence type="ECO:0000313" key="10">
    <source>
        <dbReference type="Proteomes" id="UP001182556"/>
    </source>
</evidence>
<keyword evidence="10" id="KW-1185">Reference proteome</keyword>
<reference evidence="9" key="1">
    <citation type="submission" date="2023-02" db="EMBL/GenBank/DDBJ databases">
        <title>Identification and recombinant expression of a fungal hydrolase from Papiliotrema laurentii that hydrolyzes apple cutin and clears colloidal polyester polyurethane.</title>
        <authorList>
            <consortium name="DOE Joint Genome Institute"/>
            <person name="Roman V.A."/>
            <person name="Bojanowski C."/>
            <person name="Crable B.R."/>
            <person name="Wagner D.N."/>
            <person name="Hung C.S."/>
            <person name="Nadeau L.J."/>
            <person name="Schratz L."/>
            <person name="Haridas S."/>
            <person name="Pangilinan J."/>
            <person name="Lipzen A."/>
            <person name="Na H."/>
            <person name="Yan M."/>
            <person name="Ng V."/>
            <person name="Grigoriev I.V."/>
            <person name="Spatafora J.W."/>
            <person name="Barlow D."/>
            <person name="Biffinger J."/>
            <person name="Kelley-Loughnane N."/>
            <person name="Varaljay V.A."/>
            <person name="Crookes-Goodson W.J."/>
        </authorList>
    </citation>
    <scope>NUCLEOTIDE SEQUENCE</scope>
    <source>
        <strain evidence="9">5307AH</strain>
    </source>
</reference>
<evidence type="ECO:0000256" key="1">
    <source>
        <dbReference type="ARBA" id="ARBA00000971"/>
    </source>
</evidence>
<accession>A0AAD9FLK7</accession>
<dbReference type="EC" id="5.2.1.8" evidence="8"/>
<dbReference type="PANTHER" id="PTHR10012">
    <property type="entry name" value="SERINE/THREONINE-PROTEIN PHOSPHATASE 2A REGULATORY SUBUNIT B"/>
    <property type="match status" value="1"/>
</dbReference>
<keyword evidence="6 8" id="KW-0413">Isomerase</keyword>
<dbReference type="GO" id="GO:0003755">
    <property type="term" value="F:peptidyl-prolyl cis-trans isomerase activity"/>
    <property type="evidence" value="ECO:0007669"/>
    <property type="project" value="UniProtKB-KW"/>
</dbReference>
<comment type="subcellular location">
    <subcellularLocation>
        <location evidence="2 8">Cytoplasm</location>
    </subcellularLocation>
</comment>
<dbReference type="GO" id="GO:0008160">
    <property type="term" value="F:protein tyrosine phosphatase activator activity"/>
    <property type="evidence" value="ECO:0007669"/>
    <property type="project" value="TreeGrafter"/>
</dbReference>
<dbReference type="InterPro" id="IPR043170">
    <property type="entry name" value="PTPA_C_lid"/>
</dbReference>
<evidence type="ECO:0000256" key="2">
    <source>
        <dbReference type="ARBA" id="ARBA00004496"/>
    </source>
</evidence>
<keyword evidence="4 8" id="KW-0963">Cytoplasm</keyword>
<dbReference type="Gene3D" id="1.20.120.1150">
    <property type="match status" value="1"/>
</dbReference>
<evidence type="ECO:0000256" key="6">
    <source>
        <dbReference type="ARBA" id="ARBA00023235"/>
    </source>
</evidence>
<dbReference type="GO" id="GO:0000159">
    <property type="term" value="C:protein phosphatase type 2A complex"/>
    <property type="evidence" value="ECO:0007669"/>
    <property type="project" value="TreeGrafter"/>
</dbReference>
<dbReference type="PIRSF" id="PIRSF016325">
    <property type="entry name" value="Phstyr_phstse_ac"/>
    <property type="match status" value="1"/>
</dbReference>
<comment type="function">
    <text evidence="7">PPIases accelerate the folding of proteins. It catalyzes the cis-trans isomerization of proline imidic peptide bonds in oligopeptides. Acts as a regulatory subunit for PP2A-like phosphatases modulating their activity or substrate specificity, probably by inducing a conformational change in the catalytic subunit, a direct target of the PPIase. Can reactivate inactive phosphatase PP2A-phosphatase methylesterase complexes (PP2Ai) in presence of ATP and Mg(2+) by dissociating the inactive form from the complex.</text>
</comment>
<evidence type="ECO:0000313" key="9">
    <source>
        <dbReference type="EMBL" id="KAK1920849.1"/>
    </source>
</evidence>
<comment type="similarity">
    <text evidence="3 8">Belongs to the PTPA-type PPIase family.</text>
</comment>
<dbReference type="Proteomes" id="UP001182556">
    <property type="component" value="Unassembled WGS sequence"/>
</dbReference>
<dbReference type="Pfam" id="PF03095">
    <property type="entry name" value="PTPA"/>
    <property type="match status" value="1"/>
</dbReference>
<evidence type="ECO:0000256" key="5">
    <source>
        <dbReference type="ARBA" id="ARBA00023110"/>
    </source>
</evidence>
<dbReference type="GO" id="GO:0005634">
    <property type="term" value="C:nucleus"/>
    <property type="evidence" value="ECO:0007669"/>
    <property type="project" value="TreeGrafter"/>
</dbReference>
<dbReference type="GO" id="GO:0007052">
    <property type="term" value="P:mitotic spindle organization"/>
    <property type="evidence" value="ECO:0007669"/>
    <property type="project" value="TreeGrafter"/>
</dbReference>
<organism evidence="9 10">
    <name type="scientific">Papiliotrema laurentii</name>
    <name type="common">Cryptococcus laurentii</name>
    <dbReference type="NCBI Taxonomy" id="5418"/>
    <lineage>
        <taxon>Eukaryota</taxon>
        <taxon>Fungi</taxon>
        <taxon>Dikarya</taxon>
        <taxon>Basidiomycota</taxon>
        <taxon>Agaricomycotina</taxon>
        <taxon>Tremellomycetes</taxon>
        <taxon>Tremellales</taxon>
        <taxon>Rhynchogastremaceae</taxon>
        <taxon>Papiliotrema</taxon>
    </lineage>
</organism>
<dbReference type="CDD" id="cd04087">
    <property type="entry name" value="PTPA"/>
    <property type="match status" value="1"/>
</dbReference>